<dbReference type="SUPFAM" id="SSF52540">
    <property type="entry name" value="P-loop containing nucleoside triphosphate hydrolases"/>
    <property type="match status" value="1"/>
</dbReference>
<dbReference type="EMBL" id="CP000853">
    <property type="protein sequence ID" value="ABW20208.1"/>
    <property type="molecule type" value="Genomic_DNA"/>
</dbReference>
<dbReference type="InterPro" id="IPR011527">
    <property type="entry name" value="ABC1_TM_dom"/>
</dbReference>
<feature type="compositionally biased region" description="Gly residues" evidence="9">
    <location>
        <begin position="17"/>
        <end position="26"/>
    </location>
</feature>
<dbReference type="FunFam" id="1.20.1560.10:FF:000011">
    <property type="entry name" value="Multidrug ABC transporter ATP-binding protein"/>
    <property type="match status" value="1"/>
</dbReference>
<dbReference type="InterPro" id="IPR003593">
    <property type="entry name" value="AAA+_ATPase"/>
</dbReference>
<dbReference type="CDD" id="cd03254">
    <property type="entry name" value="ABCC_Glucan_exporter_like"/>
    <property type="match status" value="1"/>
</dbReference>
<dbReference type="RefSeq" id="WP_012160515.1">
    <property type="nucleotide sequence ID" value="NC_009922.1"/>
</dbReference>
<dbReference type="STRING" id="350688.Clos_2677"/>
<feature type="domain" description="ABC transmembrane type-1" evidence="12">
    <location>
        <begin position="56"/>
        <end position="345"/>
    </location>
</feature>
<accession>A8MK76</accession>
<dbReference type="PROSITE" id="PS50893">
    <property type="entry name" value="ABC_TRANSPORTER_2"/>
    <property type="match status" value="1"/>
</dbReference>
<proteinExistence type="predicted"/>
<evidence type="ECO:0000256" key="8">
    <source>
        <dbReference type="ARBA" id="ARBA00023136"/>
    </source>
</evidence>
<dbReference type="HOGENOM" id="CLU_000604_84_3_9"/>
<keyword evidence="4 10" id="KW-0812">Transmembrane</keyword>
<dbReference type="AlphaFoldDB" id="A8MK76"/>
<feature type="transmembrane region" description="Helical" evidence="10">
    <location>
        <begin position="51"/>
        <end position="71"/>
    </location>
</feature>
<comment type="subcellular location">
    <subcellularLocation>
        <location evidence="1">Cell membrane</location>
        <topology evidence="1">Multi-pass membrane protein</topology>
    </subcellularLocation>
</comment>
<evidence type="ECO:0000259" key="11">
    <source>
        <dbReference type="PROSITE" id="PS50893"/>
    </source>
</evidence>
<evidence type="ECO:0000256" key="3">
    <source>
        <dbReference type="ARBA" id="ARBA00022475"/>
    </source>
</evidence>
<keyword evidence="14" id="KW-1185">Reference proteome</keyword>
<gene>
    <name evidence="13" type="ordered locus">Clos_2677</name>
</gene>
<evidence type="ECO:0000256" key="1">
    <source>
        <dbReference type="ARBA" id="ARBA00004651"/>
    </source>
</evidence>
<dbReference type="CDD" id="cd18547">
    <property type="entry name" value="ABC_6TM_Tm288_like"/>
    <property type="match status" value="1"/>
</dbReference>
<dbReference type="FunFam" id="3.40.50.300:FF:000287">
    <property type="entry name" value="Multidrug ABC transporter ATP-binding protein"/>
    <property type="match status" value="1"/>
</dbReference>
<dbReference type="Gene3D" id="1.20.1560.10">
    <property type="entry name" value="ABC transporter type 1, transmembrane domain"/>
    <property type="match status" value="1"/>
</dbReference>
<feature type="transmembrane region" description="Helical" evidence="10">
    <location>
        <begin position="181"/>
        <end position="214"/>
    </location>
</feature>
<feature type="transmembrane region" description="Helical" evidence="10">
    <location>
        <begin position="285"/>
        <end position="310"/>
    </location>
</feature>
<evidence type="ECO:0000256" key="5">
    <source>
        <dbReference type="ARBA" id="ARBA00022741"/>
    </source>
</evidence>
<name>A8MK76_ALKOO</name>
<dbReference type="SUPFAM" id="SSF90123">
    <property type="entry name" value="ABC transporter transmembrane region"/>
    <property type="match status" value="1"/>
</dbReference>
<feature type="domain" description="ABC transporter" evidence="11">
    <location>
        <begin position="379"/>
        <end position="613"/>
    </location>
</feature>
<dbReference type="OrthoDB" id="9762778at2"/>
<keyword evidence="7 10" id="KW-1133">Transmembrane helix</keyword>
<dbReference type="GO" id="GO:0005524">
    <property type="term" value="F:ATP binding"/>
    <property type="evidence" value="ECO:0007669"/>
    <property type="project" value="UniProtKB-KW"/>
</dbReference>
<dbReference type="PANTHER" id="PTHR43394">
    <property type="entry name" value="ATP-DEPENDENT PERMEASE MDL1, MITOCHONDRIAL"/>
    <property type="match status" value="1"/>
</dbReference>
<evidence type="ECO:0000256" key="4">
    <source>
        <dbReference type="ARBA" id="ARBA00022692"/>
    </source>
</evidence>
<dbReference type="Proteomes" id="UP000000269">
    <property type="component" value="Chromosome"/>
</dbReference>
<dbReference type="InterPro" id="IPR036640">
    <property type="entry name" value="ABC1_TM_sf"/>
</dbReference>
<keyword evidence="3" id="KW-1003">Cell membrane</keyword>
<reference evidence="14" key="1">
    <citation type="submission" date="2007-10" db="EMBL/GenBank/DDBJ databases">
        <title>Complete genome of Alkaliphilus oremlandii OhILAs.</title>
        <authorList>
            <person name="Copeland A."/>
            <person name="Lucas S."/>
            <person name="Lapidus A."/>
            <person name="Barry K."/>
            <person name="Detter J.C."/>
            <person name="Glavina del Rio T."/>
            <person name="Hammon N."/>
            <person name="Israni S."/>
            <person name="Dalin E."/>
            <person name="Tice H."/>
            <person name="Pitluck S."/>
            <person name="Chain P."/>
            <person name="Malfatti S."/>
            <person name="Shin M."/>
            <person name="Vergez L."/>
            <person name="Schmutz J."/>
            <person name="Larimer F."/>
            <person name="Land M."/>
            <person name="Hauser L."/>
            <person name="Kyrpides N."/>
            <person name="Mikhailova N."/>
            <person name="Stolz J.F."/>
            <person name="Dawson A."/>
            <person name="Fisher E."/>
            <person name="Crable B."/>
            <person name="Perera E."/>
            <person name="Lisak J."/>
            <person name="Ranganathan M."/>
            <person name="Basu P."/>
            <person name="Richardson P."/>
        </authorList>
    </citation>
    <scope>NUCLEOTIDE SEQUENCE [LARGE SCALE GENOMIC DNA]</scope>
    <source>
        <strain evidence="14">OhILAs</strain>
    </source>
</reference>
<keyword evidence="2" id="KW-0813">Transport</keyword>
<evidence type="ECO:0000256" key="9">
    <source>
        <dbReference type="SAM" id="MobiDB-lite"/>
    </source>
</evidence>
<dbReference type="Pfam" id="PF00005">
    <property type="entry name" value="ABC_tran"/>
    <property type="match status" value="1"/>
</dbReference>
<dbReference type="GO" id="GO:0005886">
    <property type="term" value="C:plasma membrane"/>
    <property type="evidence" value="ECO:0007669"/>
    <property type="project" value="UniProtKB-SubCell"/>
</dbReference>
<organism evidence="13 14">
    <name type="scientific">Alkaliphilus oremlandii (strain OhILAs)</name>
    <name type="common">Clostridium oremlandii (strain OhILAs)</name>
    <dbReference type="NCBI Taxonomy" id="350688"/>
    <lineage>
        <taxon>Bacteria</taxon>
        <taxon>Bacillati</taxon>
        <taxon>Bacillota</taxon>
        <taxon>Clostridia</taxon>
        <taxon>Peptostreptococcales</taxon>
        <taxon>Natronincolaceae</taxon>
        <taxon>Alkaliphilus</taxon>
    </lineage>
</organism>
<dbReference type="GO" id="GO:0015421">
    <property type="term" value="F:ABC-type oligopeptide transporter activity"/>
    <property type="evidence" value="ECO:0007669"/>
    <property type="project" value="TreeGrafter"/>
</dbReference>
<dbReference type="InterPro" id="IPR017871">
    <property type="entry name" value="ABC_transporter-like_CS"/>
</dbReference>
<dbReference type="eggNOG" id="COG1132">
    <property type="taxonomic scope" value="Bacteria"/>
</dbReference>
<feature type="transmembrane region" description="Helical" evidence="10">
    <location>
        <begin position="98"/>
        <end position="119"/>
    </location>
</feature>
<feature type="region of interest" description="Disordered" evidence="9">
    <location>
        <begin position="1"/>
        <end position="29"/>
    </location>
</feature>
<evidence type="ECO:0000259" key="12">
    <source>
        <dbReference type="PROSITE" id="PS50929"/>
    </source>
</evidence>
<keyword evidence="8 10" id="KW-0472">Membrane</keyword>
<sequence length="620" mass="69229">MKDNREKHSMAPRGNRGHGGGPGGPMMRGSSEKVKDFKGTFRRLLRYLKPFQFRLIVVLITAILSTGFSILSPKVIGLATTKLFEGMTNPGAGVDFDYIVKILMLLGVLYIASAIFTYVQRLVMATVAQKTVYNLRNEVNHKLSKLPLKFFDAHTHGEILSRVINDIDNISSTLEQSITQIITSVITLVGIVVMMLIISPTMTLILVVTLPLYFLSTKSIAKRSQRYFAAEQKTLGELNGHIEEMYTGHKIVKVFSREKESLDRFNQINDELFESGWKAQFISGILMPFMTFINNIGFVLISVGGGILAIRNGIQIGDVQAFIQYSRQFTQPIIQTANIANILQSTIASAERVFEILDETEEVSDSNGNTELANPKGEVNFRDVSFGYKKDELLIENMNIDVKSGQTIAIVGPTGAGKTTLVNLLMRFYEINSGSIQVDGVDIRNLKRERLRNIFGMVLQDTWLFNGTIRDNIAYGKKDATEEEIINAAKAAHAHYFIRTLPDGYDTILGEEASNISQGQKQLLTIARAILADPAILILDEATSSVDTRTELYIQKAMNTLMEGRTSFVIAHRLSTIKDADLILVMNRGSIIEKGNHKELLERDGFYAELYNSQFTRGKR</sequence>
<dbReference type="InterPro" id="IPR003439">
    <property type="entry name" value="ABC_transporter-like_ATP-bd"/>
</dbReference>
<dbReference type="KEGG" id="aoe:Clos_2677"/>
<dbReference type="PROSITE" id="PS00211">
    <property type="entry name" value="ABC_TRANSPORTER_1"/>
    <property type="match status" value="1"/>
</dbReference>
<evidence type="ECO:0000256" key="2">
    <source>
        <dbReference type="ARBA" id="ARBA00022448"/>
    </source>
</evidence>
<evidence type="ECO:0000256" key="6">
    <source>
        <dbReference type="ARBA" id="ARBA00022840"/>
    </source>
</evidence>
<dbReference type="PROSITE" id="PS50929">
    <property type="entry name" value="ABC_TM1F"/>
    <property type="match status" value="1"/>
</dbReference>
<dbReference type="Gene3D" id="3.40.50.300">
    <property type="entry name" value="P-loop containing nucleotide triphosphate hydrolases"/>
    <property type="match status" value="1"/>
</dbReference>
<evidence type="ECO:0000313" key="14">
    <source>
        <dbReference type="Proteomes" id="UP000000269"/>
    </source>
</evidence>
<dbReference type="PANTHER" id="PTHR43394:SF1">
    <property type="entry name" value="ATP-BINDING CASSETTE SUB-FAMILY B MEMBER 10, MITOCHONDRIAL"/>
    <property type="match status" value="1"/>
</dbReference>
<dbReference type="InterPro" id="IPR039421">
    <property type="entry name" value="Type_1_exporter"/>
</dbReference>
<dbReference type="SMART" id="SM00382">
    <property type="entry name" value="AAA"/>
    <property type="match status" value="1"/>
</dbReference>
<dbReference type="Pfam" id="PF00664">
    <property type="entry name" value="ABC_membrane"/>
    <property type="match status" value="1"/>
</dbReference>
<evidence type="ECO:0000256" key="7">
    <source>
        <dbReference type="ARBA" id="ARBA00022989"/>
    </source>
</evidence>
<dbReference type="InterPro" id="IPR027417">
    <property type="entry name" value="P-loop_NTPase"/>
</dbReference>
<evidence type="ECO:0000313" key="13">
    <source>
        <dbReference type="EMBL" id="ABW20208.1"/>
    </source>
</evidence>
<protein>
    <submittedName>
        <fullName evidence="13">ABC transporter related</fullName>
    </submittedName>
</protein>
<dbReference type="GO" id="GO:0016887">
    <property type="term" value="F:ATP hydrolysis activity"/>
    <property type="evidence" value="ECO:0007669"/>
    <property type="project" value="InterPro"/>
</dbReference>
<keyword evidence="5" id="KW-0547">Nucleotide-binding</keyword>
<keyword evidence="6" id="KW-0067">ATP-binding</keyword>
<evidence type="ECO:0000256" key="10">
    <source>
        <dbReference type="SAM" id="Phobius"/>
    </source>
</evidence>